<reference evidence="2 3" key="1">
    <citation type="submission" date="2024-02" db="EMBL/GenBank/DDBJ databases">
        <title>FIRST GENOME SEQUENCES OF Leishmania (Viannia) shawi, Leishmania (Viannia) lindenbergi AND Leishmania (Viannia) utingensis.</title>
        <authorList>
            <person name="Resadore F."/>
            <person name="Custodio M.G.F."/>
            <person name="Boite M.C."/>
            <person name="Cupolillo E."/>
            <person name="Ferreira G.E.M."/>
        </authorList>
    </citation>
    <scope>NUCLEOTIDE SEQUENCE [LARGE SCALE GENOMIC DNA]</scope>
    <source>
        <strain evidence="2 3">MDAS/BR/1979/M5533</strain>
    </source>
</reference>
<proteinExistence type="predicted"/>
<accession>A0AAW3BR39</accession>
<keyword evidence="3" id="KW-1185">Reference proteome</keyword>
<feature type="compositionally biased region" description="Basic and acidic residues" evidence="1">
    <location>
        <begin position="203"/>
        <end position="217"/>
    </location>
</feature>
<dbReference type="Proteomes" id="UP001501274">
    <property type="component" value="Unassembled WGS sequence"/>
</dbReference>
<dbReference type="AlphaFoldDB" id="A0AAW3BR39"/>
<protein>
    <submittedName>
        <fullName evidence="2">Uncharacterized protein</fullName>
    </submittedName>
</protein>
<sequence length="229" mass="24302">MTASSVELEQLKRQLVAKYEEEINAELDARVVAAAGDESIPMLSSTPSYLYQQLLCLRAGRPYGDGLPTNASETVQLLAENQPPPEVMLMQRMRQAQDESLRLLSTRTVATIRESTEQDVATAAAAPPVDDAVGAVGAPEEVAIRPFTAEERMTLLSRLAEGSIPSPLAESVASKLAPVGATPHPAGDDVIDHDECIAKACGEHGEAESRVENKEAGEASEEPPAVFAA</sequence>
<gene>
    <name evidence="2" type="ORF">Q4I28_003974</name>
</gene>
<name>A0AAW3BR39_9TRYP</name>
<evidence type="ECO:0000313" key="2">
    <source>
        <dbReference type="EMBL" id="KAL0524216.1"/>
    </source>
</evidence>
<dbReference type="EMBL" id="JBAMZN010000025">
    <property type="protein sequence ID" value="KAL0524216.1"/>
    <property type="molecule type" value="Genomic_DNA"/>
</dbReference>
<organism evidence="2 3">
    <name type="scientific">Leishmania naiffi</name>
    <dbReference type="NCBI Taxonomy" id="5678"/>
    <lineage>
        <taxon>Eukaryota</taxon>
        <taxon>Discoba</taxon>
        <taxon>Euglenozoa</taxon>
        <taxon>Kinetoplastea</taxon>
        <taxon>Metakinetoplastina</taxon>
        <taxon>Trypanosomatida</taxon>
        <taxon>Trypanosomatidae</taxon>
        <taxon>Leishmaniinae</taxon>
        <taxon>Leishmania</taxon>
        <taxon>Leishmania naiffi species complex</taxon>
    </lineage>
</organism>
<evidence type="ECO:0000256" key="1">
    <source>
        <dbReference type="SAM" id="MobiDB-lite"/>
    </source>
</evidence>
<comment type="caution">
    <text evidence="2">The sequence shown here is derived from an EMBL/GenBank/DDBJ whole genome shotgun (WGS) entry which is preliminary data.</text>
</comment>
<evidence type="ECO:0000313" key="3">
    <source>
        <dbReference type="Proteomes" id="UP001501274"/>
    </source>
</evidence>
<feature type="region of interest" description="Disordered" evidence="1">
    <location>
        <begin position="203"/>
        <end position="229"/>
    </location>
</feature>